<keyword evidence="2" id="KW-1185">Reference proteome</keyword>
<reference evidence="1 2" key="1">
    <citation type="submission" date="2019-03" db="EMBL/GenBank/DDBJ databases">
        <title>Genomic Encyclopedia of Type Strains, Phase IV (KMG-IV): sequencing the most valuable type-strain genomes for metagenomic binning, comparative biology and taxonomic classification.</title>
        <authorList>
            <person name="Goeker M."/>
        </authorList>
    </citation>
    <scope>NUCLEOTIDE SEQUENCE [LARGE SCALE GENOMIC DNA]</scope>
    <source>
        <strain evidence="1 2">DSM 18577</strain>
    </source>
</reference>
<proteinExistence type="predicted"/>
<dbReference type="EMBL" id="SMGD01000014">
    <property type="protein sequence ID" value="TCK47360.1"/>
    <property type="molecule type" value="Genomic_DNA"/>
</dbReference>
<name>A0A4R1JA08_9GAMM</name>
<protein>
    <submittedName>
        <fullName evidence="1">Uncharacterized protein</fullName>
    </submittedName>
</protein>
<sequence>MIQLQLNAPLASLQDKQEASLPYAPAAGLLVVIQNQTLKTSATASYNLGRQTLGKIFIPKYNSDLYCQTVQGNGFTLSIQNISAASESVIGASLFGFGPASLGQIPVGSPAANITQLQSLAIITEPYKIGLEFSSKNKDRQSFYLFEPRKMPVLYELKPVSSSNPGPTDATQVLNLSGDWEGNMLLIVNTSSDADSSIRVSVNKDTDNA</sequence>
<accession>A0A4R1JA08</accession>
<evidence type="ECO:0000313" key="2">
    <source>
        <dbReference type="Proteomes" id="UP000295565"/>
    </source>
</evidence>
<evidence type="ECO:0000313" key="1">
    <source>
        <dbReference type="EMBL" id="TCK47360.1"/>
    </source>
</evidence>
<dbReference type="AlphaFoldDB" id="A0A4R1JA08"/>
<organism evidence="1 2">
    <name type="scientific">Celerinatantimonas diazotrophica</name>
    <dbReference type="NCBI Taxonomy" id="412034"/>
    <lineage>
        <taxon>Bacteria</taxon>
        <taxon>Pseudomonadati</taxon>
        <taxon>Pseudomonadota</taxon>
        <taxon>Gammaproteobacteria</taxon>
        <taxon>Celerinatantimonadaceae</taxon>
        <taxon>Celerinatantimonas</taxon>
    </lineage>
</organism>
<comment type="caution">
    <text evidence="1">The sequence shown here is derived from an EMBL/GenBank/DDBJ whole genome shotgun (WGS) entry which is preliminary data.</text>
</comment>
<dbReference type="Proteomes" id="UP000295565">
    <property type="component" value="Unassembled WGS sequence"/>
</dbReference>
<gene>
    <name evidence="1" type="ORF">EV690_2382</name>
</gene>
<dbReference type="RefSeq" id="WP_131913182.1">
    <property type="nucleotide sequence ID" value="NZ_OU594967.1"/>
</dbReference>